<protein>
    <submittedName>
        <fullName evidence="3">28S ribosomal protein S34, mitochondrial</fullName>
    </submittedName>
</protein>
<dbReference type="Pfam" id="PF16053">
    <property type="entry name" value="MRP-S34"/>
    <property type="match status" value="1"/>
</dbReference>
<keyword evidence="2" id="KW-1185">Reference proteome</keyword>
<dbReference type="EMBL" id="UZAM01009309">
    <property type="protein sequence ID" value="VDP08522.1"/>
    <property type="molecule type" value="Genomic_DNA"/>
</dbReference>
<dbReference type="Proteomes" id="UP000270296">
    <property type="component" value="Unassembled WGS sequence"/>
</dbReference>
<dbReference type="GO" id="GO:0005739">
    <property type="term" value="C:mitochondrion"/>
    <property type="evidence" value="ECO:0007669"/>
    <property type="project" value="InterPro"/>
</dbReference>
<organism evidence="3">
    <name type="scientific">Soboliphyme baturini</name>
    <dbReference type="NCBI Taxonomy" id="241478"/>
    <lineage>
        <taxon>Eukaryota</taxon>
        <taxon>Metazoa</taxon>
        <taxon>Ecdysozoa</taxon>
        <taxon>Nematoda</taxon>
        <taxon>Enoplea</taxon>
        <taxon>Dorylaimia</taxon>
        <taxon>Dioctophymatida</taxon>
        <taxon>Dioctophymatoidea</taxon>
        <taxon>Soboliphymatidae</taxon>
        <taxon>Soboliphyme</taxon>
    </lineage>
</organism>
<dbReference type="PANTHER" id="PTHR28589:SF1">
    <property type="entry name" value="SMALL RIBOSOMAL SUBUNIT PROTEIN MS34"/>
    <property type="match status" value="1"/>
</dbReference>
<evidence type="ECO:0000313" key="2">
    <source>
        <dbReference type="Proteomes" id="UP000270296"/>
    </source>
</evidence>
<name>A0A183IQH0_9BILA</name>
<dbReference type="WBParaSite" id="SBAD_0000610001-mRNA-1">
    <property type="protein sequence ID" value="SBAD_0000610001-mRNA-1"/>
    <property type="gene ID" value="SBAD_0000610001"/>
</dbReference>
<evidence type="ECO:0000313" key="3">
    <source>
        <dbReference type="WBParaSite" id="SBAD_0000610001-mRNA-1"/>
    </source>
</evidence>
<dbReference type="GO" id="GO:0003735">
    <property type="term" value="F:structural constituent of ribosome"/>
    <property type="evidence" value="ECO:0007669"/>
    <property type="project" value="InterPro"/>
</dbReference>
<proteinExistence type="predicted"/>
<dbReference type="OrthoDB" id="16434at2759"/>
<reference evidence="3" key="1">
    <citation type="submission" date="2016-06" db="UniProtKB">
        <authorList>
            <consortium name="WormBaseParasite"/>
        </authorList>
    </citation>
    <scope>IDENTIFICATION</scope>
</reference>
<accession>A0A183IQH0</accession>
<sequence>MMKQFILAQLKNFGVGRMVVKNEWLRRWPTQPSYCVIRKVEPEMDRWLCRGKMWGDFVYRGRFIGLVEFVKDFNRSDWRLIHKHEEEALRKCDHPFKYRLLPAHIPLPPLEQFMLKVLFQSHCVFLCRRNLWLMNLDRFCIILRCNLVSYH</sequence>
<reference evidence="1 2" key="2">
    <citation type="submission" date="2018-11" db="EMBL/GenBank/DDBJ databases">
        <authorList>
            <consortium name="Pathogen Informatics"/>
        </authorList>
    </citation>
    <scope>NUCLEOTIDE SEQUENCE [LARGE SCALE GENOMIC DNA]</scope>
</reference>
<dbReference type="PANTHER" id="PTHR28589">
    <property type="entry name" value="28S RIBOSOMAL PROTEIN S34, MITOCHONDRIAL"/>
    <property type="match status" value="1"/>
</dbReference>
<dbReference type="InterPro" id="IPR032053">
    <property type="entry name" value="Ribosomal_mS34"/>
</dbReference>
<dbReference type="AlphaFoldDB" id="A0A183IQH0"/>
<gene>
    <name evidence="1" type="ORF">SBAD_LOCUS5867</name>
</gene>
<evidence type="ECO:0000313" key="1">
    <source>
        <dbReference type="EMBL" id="VDP08522.1"/>
    </source>
</evidence>